<name>A0A2Y9RTH2_TRIMA</name>
<dbReference type="GeneID" id="101356251"/>
<reference evidence="2" key="1">
    <citation type="submission" date="2025-08" db="UniProtKB">
        <authorList>
            <consortium name="RefSeq"/>
        </authorList>
    </citation>
    <scope>IDENTIFICATION</scope>
</reference>
<organism evidence="1 2">
    <name type="scientific">Trichechus manatus latirostris</name>
    <name type="common">Florida manatee</name>
    <dbReference type="NCBI Taxonomy" id="127582"/>
    <lineage>
        <taxon>Eukaryota</taxon>
        <taxon>Metazoa</taxon>
        <taxon>Chordata</taxon>
        <taxon>Craniata</taxon>
        <taxon>Vertebrata</taxon>
        <taxon>Euteleostomi</taxon>
        <taxon>Mammalia</taxon>
        <taxon>Eutheria</taxon>
        <taxon>Afrotheria</taxon>
        <taxon>Sirenia</taxon>
        <taxon>Trichechidae</taxon>
        <taxon>Trichechus</taxon>
    </lineage>
</organism>
<dbReference type="AlphaFoldDB" id="A0A2Y9RTH2"/>
<protein>
    <submittedName>
        <fullName evidence="2">Uncharacterized protein LOC101356251</fullName>
    </submittedName>
</protein>
<gene>
    <name evidence="2" type="primary">LOC101356251</name>
</gene>
<evidence type="ECO:0000313" key="1">
    <source>
        <dbReference type="Proteomes" id="UP000248480"/>
    </source>
</evidence>
<dbReference type="RefSeq" id="XP_023595249.1">
    <property type="nucleotide sequence ID" value="XM_023739481.1"/>
</dbReference>
<keyword evidence="1" id="KW-1185">Reference proteome</keyword>
<sequence length="255" mass="27962">MMFGIRGNKDSCGPIANTRRNHGSPRCRVRALWVPARKPSAAHRASPKPEAEVSFLAWQPRSCHSCSAVRSVWPRRRSARSASGCLAAPVPGLRALCPLPAHPWSPRASGLPVAGEPPPLGRFLRPRRRGRSCFLEAAEVGPVSRSQVWCREKESSPGSRGPRVPILHIHKSQGRISTALAGVWTKHYSSASKLPSALLPLPSLFLTWLHGLRDDIPLDFQKLEKEMAVKSREAGKVESVSRQFSDGLQSCPLDD</sequence>
<evidence type="ECO:0000313" key="2">
    <source>
        <dbReference type="RefSeq" id="XP_023595249.1"/>
    </source>
</evidence>
<dbReference type="Proteomes" id="UP000248480">
    <property type="component" value="Unplaced"/>
</dbReference>
<proteinExistence type="predicted"/>
<dbReference type="InParanoid" id="A0A2Y9RTH2"/>
<dbReference type="KEGG" id="tmu:101356251"/>
<accession>A0A2Y9RTH2</accession>